<feature type="region of interest" description="Disordered" evidence="9">
    <location>
        <begin position="422"/>
        <end position="460"/>
    </location>
</feature>
<feature type="domain" description="C2H2-type" evidence="10">
    <location>
        <begin position="400"/>
        <end position="428"/>
    </location>
</feature>
<evidence type="ECO:0000256" key="1">
    <source>
        <dbReference type="ARBA" id="ARBA00004123"/>
    </source>
</evidence>
<dbReference type="SUPFAM" id="SSF57667">
    <property type="entry name" value="beta-beta-alpha zinc fingers"/>
    <property type="match status" value="1"/>
</dbReference>
<gene>
    <name evidence="11" type="ORF">ABVK25_003268</name>
</gene>
<keyword evidence="3" id="KW-0677">Repeat</keyword>
<evidence type="ECO:0000256" key="5">
    <source>
        <dbReference type="ARBA" id="ARBA00023015"/>
    </source>
</evidence>
<evidence type="ECO:0000256" key="4">
    <source>
        <dbReference type="ARBA" id="ARBA00022833"/>
    </source>
</evidence>
<feature type="compositionally biased region" description="Polar residues" evidence="9">
    <location>
        <begin position="218"/>
        <end position="243"/>
    </location>
</feature>
<dbReference type="PROSITE" id="PS50157">
    <property type="entry name" value="ZINC_FINGER_C2H2_2"/>
    <property type="match status" value="2"/>
</dbReference>
<evidence type="ECO:0000256" key="9">
    <source>
        <dbReference type="SAM" id="MobiDB-lite"/>
    </source>
</evidence>
<comment type="subcellular location">
    <subcellularLocation>
        <location evidence="1">Nucleus</location>
    </subcellularLocation>
</comment>
<evidence type="ECO:0000313" key="11">
    <source>
        <dbReference type="EMBL" id="KAL2056245.1"/>
    </source>
</evidence>
<evidence type="ECO:0000256" key="2">
    <source>
        <dbReference type="ARBA" id="ARBA00022723"/>
    </source>
</evidence>
<feature type="region of interest" description="Disordered" evidence="9">
    <location>
        <begin position="1"/>
        <end position="22"/>
    </location>
</feature>
<evidence type="ECO:0000313" key="12">
    <source>
        <dbReference type="Proteomes" id="UP001590951"/>
    </source>
</evidence>
<keyword evidence="6" id="KW-0804">Transcription</keyword>
<keyword evidence="8" id="KW-0863">Zinc-finger</keyword>
<dbReference type="InterPro" id="IPR013087">
    <property type="entry name" value="Znf_C2H2_type"/>
</dbReference>
<keyword evidence="7" id="KW-0539">Nucleus</keyword>
<evidence type="ECO:0000259" key="10">
    <source>
        <dbReference type="PROSITE" id="PS50157"/>
    </source>
</evidence>
<feature type="compositionally biased region" description="Low complexity" evidence="9">
    <location>
        <begin position="162"/>
        <end position="217"/>
    </location>
</feature>
<dbReference type="PANTHER" id="PTHR24399:SF70">
    <property type="entry name" value="C2H2-TYPE DOMAIN-CONTAINING PROTEIN"/>
    <property type="match status" value="1"/>
</dbReference>
<keyword evidence="2" id="KW-0479">Metal-binding</keyword>
<dbReference type="Gene3D" id="3.30.160.60">
    <property type="entry name" value="Classic Zinc Finger"/>
    <property type="match status" value="2"/>
</dbReference>
<protein>
    <recommendedName>
        <fullName evidence="10">C2H2-type domain-containing protein</fullName>
    </recommendedName>
</protein>
<keyword evidence="5" id="KW-0805">Transcription regulation</keyword>
<feature type="compositionally biased region" description="Polar residues" evidence="9">
    <location>
        <begin position="1"/>
        <end position="15"/>
    </location>
</feature>
<feature type="region of interest" description="Disordered" evidence="9">
    <location>
        <begin position="133"/>
        <end position="301"/>
    </location>
</feature>
<comment type="caution">
    <text evidence="11">The sequence shown here is derived from an EMBL/GenBank/DDBJ whole genome shotgun (WGS) entry which is preliminary data.</text>
</comment>
<accession>A0ABR4BEV5</accession>
<dbReference type="Proteomes" id="UP001590951">
    <property type="component" value="Unassembled WGS sequence"/>
</dbReference>
<dbReference type="InterPro" id="IPR036236">
    <property type="entry name" value="Znf_C2H2_sf"/>
</dbReference>
<dbReference type="EMBL" id="JBHFEH010000008">
    <property type="protein sequence ID" value="KAL2056245.1"/>
    <property type="molecule type" value="Genomic_DNA"/>
</dbReference>
<organism evidence="11 12">
    <name type="scientific">Lepraria finkii</name>
    <dbReference type="NCBI Taxonomy" id="1340010"/>
    <lineage>
        <taxon>Eukaryota</taxon>
        <taxon>Fungi</taxon>
        <taxon>Dikarya</taxon>
        <taxon>Ascomycota</taxon>
        <taxon>Pezizomycotina</taxon>
        <taxon>Lecanoromycetes</taxon>
        <taxon>OSLEUM clade</taxon>
        <taxon>Lecanoromycetidae</taxon>
        <taxon>Lecanorales</taxon>
        <taxon>Lecanorineae</taxon>
        <taxon>Stereocaulaceae</taxon>
        <taxon>Lepraria</taxon>
    </lineage>
</organism>
<keyword evidence="12" id="KW-1185">Reference proteome</keyword>
<feature type="domain" description="C2H2-type" evidence="10">
    <location>
        <begin position="372"/>
        <end position="399"/>
    </location>
</feature>
<dbReference type="SMART" id="SM00355">
    <property type="entry name" value="ZnF_C2H2"/>
    <property type="match status" value="2"/>
</dbReference>
<feature type="compositionally biased region" description="Polar residues" evidence="9">
    <location>
        <begin position="142"/>
        <end position="151"/>
    </location>
</feature>
<proteinExistence type="predicted"/>
<dbReference type="PROSITE" id="PS00028">
    <property type="entry name" value="ZINC_FINGER_C2H2_1"/>
    <property type="match status" value="1"/>
</dbReference>
<evidence type="ECO:0000256" key="6">
    <source>
        <dbReference type="ARBA" id="ARBA00023163"/>
    </source>
</evidence>
<dbReference type="PANTHER" id="PTHR24399">
    <property type="entry name" value="ZINC FINGER AND BTB DOMAIN-CONTAINING"/>
    <property type="match status" value="1"/>
</dbReference>
<feature type="compositionally biased region" description="Low complexity" evidence="9">
    <location>
        <begin position="244"/>
        <end position="265"/>
    </location>
</feature>
<reference evidence="11 12" key="1">
    <citation type="submission" date="2024-09" db="EMBL/GenBank/DDBJ databases">
        <title>Rethinking Asexuality: The Enigmatic Case of Functional Sexual Genes in Lepraria (Stereocaulaceae).</title>
        <authorList>
            <person name="Doellman M."/>
            <person name="Sun Y."/>
            <person name="Barcenas-Pena A."/>
            <person name="Lumbsch H.T."/>
            <person name="Grewe F."/>
        </authorList>
    </citation>
    <scope>NUCLEOTIDE SEQUENCE [LARGE SCALE GENOMIC DNA]</scope>
    <source>
        <strain evidence="11 12">Grewe 0041</strain>
    </source>
</reference>
<dbReference type="Pfam" id="PF00096">
    <property type="entry name" value="zf-C2H2"/>
    <property type="match status" value="2"/>
</dbReference>
<evidence type="ECO:0000256" key="8">
    <source>
        <dbReference type="PROSITE-ProRule" id="PRU00042"/>
    </source>
</evidence>
<keyword evidence="4" id="KW-0862">Zinc</keyword>
<sequence length="460" mass="48974">MASHLESTGAPSSLTARRPAANNLPNFELPPVPFSQHYTSKYVPLPAMNANTSSVSVGNLLTPPSTIPGDSLSPISQALNNATNSQTLSNYSSISWPPLNLNTNTGLTPLGLGSSTSPPLWNNPLSSTRGLFSPSLAGTLATRGNSNSPTAGDSLPPPPYDMTQLPPLPTTSMPMPMSTTAPANSQQMAQAQAQAYVAQNQTQTQTPLSATTTQASPVNGTDAYSQRPQSTPSTLYYNSQPSSAQQNSFPAFNNNNSSPGQQSPMSAPPQVSRISPISGQNAPFSPPTSQTSQFGRSAYPQYPLPAMNGPVQMNAPIMSNVHNPNNPMGMVGMQNNGLPGGLIPGYHSGHAAHLQQQMYGTQSQPAHNERPFKCDQCPQSFNRNHDLKRHKRIHLAVKPFPCGWCEKSFSRKDALKRHILVKGCGKNPAASTGEQDSPDRRNKSEDSDDDNSPPLDEGSI</sequence>
<evidence type="ECO:0000256" key="7">
    <source>
        <dbReference type="ARBA" id="ARBA00023242"/>
    </source>
</evidence>
<feature type="compositionally biased region" description="Polar residues" evidence="9">
    <location>
        <begin position="272"/>
        <end position="295"/>
    </location>
</feature>
<name>A0ABR4BEV5_9LECA</name>
<evidence type="ECO:0000256" key="3">
    <source>
        <dbReference type="ARBA" id="ARBA00022737"/>
    </source>
</evidence>